<protein>
    <recommendedName>
        <fullName evidence="4">Fibronectin type-III domain-containing protein</fullName>
    </recommendedName>
</protein>
<feature type="compositionally biased region" description="Basic residues" evidence="1">
    <location>
        <begin position="749"/>
        <end position="758"/>
    </location>
</feature>
<feature type="region of interest" description="Disordered" evidence="1">
    <location>
        <begin position="206"/>
        <end position="315"/>
    </location>
</feature>
<feature type="compositionally biased region" description="Basic and acidic residues" evidence="1">
    <location>
        <begin position="477"/>
        <end position="488"/>
    </location>
</feature>
<sequence>MAGSTRRADSAWRADSAGQITSPSDGQVVSSSSVTVSARTGLMQLTVGLYVEGPSTPSQKVASGGANQTISGTFEAGDAPNGSFTVILKGEITGTRYASSTFKLRRPAEAPGNVQASKQGAEKVAVTWSKGSEPDLQSYEVSNTQSGVVGRLPADSACSGSSCKAVLAVPPKAAGQRVGFTVKAFRGDGDGGSIASDDSAAAYIAFPAAPSAQPTKKKTTTDGRQTTRSRDPRGVEALPTLPARRQAVPSAKPTTRKPATTKLPGIPDADPSGNLPIPDADQQGENGGLVPADAKGGDESAPVQSDGVKAQSSESPIGNIGQYGLYVAGGIVLLLLGAHAGAWARRRALAAEGGGSTRPPAAAVRTSAPTGVVPPAAQVVTGAEGAQADGDPSPAASVRRRPAVILAVARTRVPEAAPSRTARPDLDPDAGLGVKKSLSASGMQSPQDAGGRQQAVAGELPWEMHERQLDDADGSPSEDRGHEGESVDRSSSGARGLGEETAGRLSADARRRKEGAADRPSSDARGHEQGAVGRSPANAPGREREAAGEVRPGATGRSARTVGEPPYSVRKQRLSSGAEQSSRGEESARSSFGEGAGRSRVAGAPSDGARRSAHLADSGFYLPGPSARAAAPSPYVAGAFSVHVDVEHVRTKDVDHLRTRDGVRGGQEAQGVAVRLALPRSAVTEVSEPAAAALPARLEERWDDYLPPSPRSMEDSGFWERPQPGAADFWAADDDAVEGDDRDGSRSFVGRRHVGGES</sequence>
<organism evidence="2 3">
    <name type="scientific">Nonomuraea maheshkhaliensis</name>
    <dbReference type="NCBI Taxonomy" id="419590"/>
    <lineage>
        <taxon>Bacteria</taxon>
        <taxon>Bacillati</taxon>
        <taxon>Actinomycetota</taxon>
        <taxon>Actinomycetes</taxon>
        <taxon>Streptosporangiales</taxon>
        <taxon>Streptosporangiaceae</taxon>
        <taxon>Nonomuraea</taxon>
    </lineage>
</organism>
<feature type="compositionally biased region" description="Basic and acidic residues" evidence="1">
    <location>
        <begin position="497"/>
        <end position="528"/>
    </location>
</feature>
<dbReference type="EMBL" id="BAAAMU010000029">
    <property type="protein sequence ID" value="GAA1641070.1"/>
    <property type="molecule type" value="Genomic_DNA"/>
</dbReference>
<evidence type="ECO:0008006" key="4">
    <source>
        <dbReference type="Google" id="ProtNLM"/>
    </source>
</evidence>
<accession>A0ABP4RA27</accession>
<evidence type="ECO:0000313" key="3">
    <source>
        <dbReference type="Proteomes" id="UP001500064"/>
    </source>
</evidence>
<feature type="region of interest" description="Disordered" evidence="1">
    <location>
        <begin position="704"/>
        <end position="758"/>
    </location>
</feature>
<feature type="compositionally biased region" description="Acidic residues" evidence="1">
    <location>
        <begin position="731"/>
        <end position="741"/>
    </location>
</feature>
<keyword evidence="3" id="KW-1185">Reference proteome</keyword>
<gene>
    <name evidence="2" type="ORF">GCM10009733_042640</name>
</gene>
<feature type="region of interest" description="Disordered" evidence="1">
    <location>
        <begin position="469"/>
        <end position="628"/>
    </location>
</feature>
<name>A0ABP4RA27_9ACTN</name>
<proteinExistence type="predicted"/>
<feature type="region of interest" description="Disordered" evidence="1">
    <location>
        <begin position="1"/>
        <end position="32"/>
    </location>
</feature>
<feature type="compositionally biased region" description="Polar residues" evidence="1">
    <location>
        <begin position="438"/>
        <end position="447"/>
    </location>
</feature>
<reference evidence="3" key="1">
    <citation type="journal article" date="2019" name="Int. J. Syst. Evol. Microbiol.">
        <title>The Global Catalogue of Microorganisms (GCM) 10K type strain sequencing project: providing services to taxonomists for standard genome sequencing and annotation.</title>
        <authorList>
            <consortium name="The Broad Institute Genomics Platform"/>
            <consortium name="The Broad Institute Genome Sequencing Center for Infectious Disease"/>
            <person name="Wu L."/>
            <person name="Ma J."/>
        </authorList>
    </citation>
    <scope>NUCLEOTIDE SEQUENCE [LARGE SCALE GENOMIC DNA]</scope>
    <source>
        <strain evidence="3">JCM 13929</strain>
    </source>
</reference>
<evidence type="ECO:0000256" key="1">
    <source>
        <dbReference type="SAM" id="MobiDB-lite"/>
    </source>
</evidence>
<comment type="caution">
    <text evidence="2">The sequence shown here is derived from an EMBL/GenBank/DDBJ whole genome shotgun (WGS) entry which is preliminary data.</text>
</comment>
<feature type="compositionally biased region" description="Low complexity" evidence="1">
    <location>
        <begin position="249"/>
        <end position="264"/>
    </location>
</feature>
<feature type="compositionally biased region" description="Basic and acidic residues" evidence="1">
    <location>
        <begin position="1"/>
        <end position="12"/>
    </location>
</feature>
<dbReference type="Proteomes" id="UP001500064">
    <property type="component" value="Unassembled WGS sequence"/>
</dbReference>
<feature type="region of interest" description="Disordered" evidence="1">
    <location>
        <begin position="414"/>
        <end position="455"/>
    </location>
</feature>
<evidence type="ECO:0000313" key="2">
    <source>
        <dbReference type="EMBL" id="GAA1641070.1"/>
    </source>
</evidence>
<feature type="compositionally biased region" description="Polar residues" evidence="1">
    <location>
        <begin position="18"/>
        <end position="27"/>
    </location>
</feature>